<evidence type="ECO:0000313" key="1">
    <source>
        <dbReference type="EMBL" id="CAF5095441.1"/>
    </source>
</evidence>
<feature type="non-terminal residue" evidence="1">
    <location>
        <position position="1"/>
    </location>
</feature>
<dbReference type="EMBL" id="CAJOBR010069583">
    <property type="protein sequence ID" value="CAF5095476.1"/>
    <property type="molecule type" value="Genomic_DNA"/>
</dbReference>
<feature type="non-terminal residue" evidence="1">
    <location>
        <position position="64"/>
    </location>
</feature>
<dbReference type="Proteomes" id="UP000663848">
    <property type="component" value="Unassembled WGS sequence"/>
</dbReference>
<reference evidence="1" key="1">
    <citation type="submission" date="2021-02" db="EMBL/GenBank/DDBJ databases">
        <authorList>
            <person name="Nowell W R."/>
        </authorList>
    </citation>
    <scope>NUCLEOTIDE SEQUENCE</scope>
</reference>
<dbReference type="AlphaFoldDB" id="A0A822EEZ4"/>
<name>A0A822EEZ4_9BILA</name>
<proteinExistence type="predicted"/>
<comment type="caution">
    <text evidence="1">The sequence shown here is derived from an EMBL/GenBank/DDBJ whole genome shotgun (WGS) entry which is preliminary data.</text>
</comment>
<gene>
    <name evidence="1" type="ORF">QYT958_LOCUS44562</name>
    <name evidence="2" type="ORF">QYT958_LOCUS44563</name>
</gene>
<protein>
    <submittedName>
        <fullName evidence="1">Uncharacterized protein</fullName>
    </submittedName>
</protein>
<dbReference type="EMBL" id="CAJOBR010069567">
    <property type="protein sequence ID" value="CAF5095441.1"/>
    <property type="molecule type" value="Genomic_DNA"/>
</dbReference>
<sequence length="64" mass="7452">SMRSCPLFENLLSPSLNDDIFQITNKRESSMEDKHYQAYNESQRNVIAEAVSMIRDTRDDNQAK</sequence>
<evidence type="ECO:0000313" key="2">
    <source>
        <dbReference type="EMBL" id="CAF5095476.1"/>
    </source>
</evidence>
<organism evidence="1 3">
    <name type="scientific">Rotaria socialis</name>
    <dbReference type="NCBI Taxonomy" id="392032"/>
    <lineage>
        <taxon>Eukaryota</taxon>
        <taxon>Metazoa</taxon>
        <taxon>Spiralia</taxon>
        <taxon>Gnathifera</taxon>
        <taxon>Rotifera</taxon>
        <taxon>Eurotatoria</taxon>
        <taxon>Bdelloidea</taxon>
        <taxon>Philodinida</taxon>
        <taxon>Philodinidae</taxon>
        <taxon>Rotaria</taxon>
    </lineage>
</organism>
<evidence type="ECO:0000313" key="3">
    <source>
        <dbReference type="Proteomes" id="UP000663848"/>
    </source>
</evidence>
<accession>A0A822EEZ4</accession>